<dbReference type="InterPro" id="IPR001906">
    <property type="entry name" value="Terpene_synth_N"/>
</dbReference>
<keyword evidence="2" id="KW-0479">Metal-binding</keyword>
<dbReference type="Gene3D" id="1.10.600.10">
    <property type="entry name" value="Farnesyl Diphosphate Synthase"/>
    <property type="match status" value="2"/>
</dbReference>
<comment type="caution">
    <text evidence="6">The sequence shown here is derived from an EMBL/GenBank/DDBJ whole genome shotgun (WGS) entry which is preliminary data.</text>
</comment>
<dbReference type="GO" id="GO:0016102">
    <property type="term" value="P:diterpenoid biosynthetic process"/>
    <property type="evidence" value="ECO:0007669"/>
    <property type="project" value="InterPro"/>
</dbReference>
<evidence type="ECO:0000259" key="4">
    <source>
        <dbReference type="Pfam" id="PF01397"/>
    </source>
</evidence>
<protein>
    <submittedName>
        <fullName evidence="6">(-)-alpha-terpineol synthase</fullName>
    </submittedName>
</protein>
<dbReference type="InterPro" id="IPR036965">
    <property type="entry name" value="Terpene_synth_N_sf"/>
</dbReference>
<dbReference type="Proteomes" id="UP000288805">
    <property type="component" value="Unassembled WGS sequence"/>
</dbReference>
<comment type="cofactor">
    <cofactor evidence="1">
        <name>Mg(2+)</name>
        <dbReference type="ChEBI" id="CHEBI:18420"/>
    </cofactor>
</comment>
<dbReference type="AlphaFoldDB" id="A0A438GWL0"/>
<feature type="domain" description="Terpene synthase N-terminal" evidence="4">
    <location>
        <begin position="2"/>
        <end position="66"/>
    </location>
</feature>
<dbReference type="InterPro" id="IPR008949">
    <property type="entry name" value="Isoprenoid_synthase_dom_sf"/>
</dbReference>
<dbReference type="GO" id="GO:0010333">
    <property type="term" value="F:terpene synthase activity"/>
    <property type="evidence" value="ECO:0007669"/>
    <property type="project" value="InterPro"/>
</dbReference>
<organism evidence="6 7">
    <name type="scientific">Vitis vinifera</name>
    <name type="common">Grape</name>
    <dbReference type="NCBI Taxonomy" id="29760"/>
    <lineage>
        <taxon>Eukaryota</taxon>
        <taxon>Viridiplantae</taxon>
        <taxon>Streptophyta</taxon>
        <taxon>Embryophyta</taxon>
        <taxon>Tracheophyta</taxon>
        <taxon>Spermatophyta</taxon>
        <taxon>Magnoliopsida</taxon>
        <taxon>eudicotyledons</taxon>
        <taxon>Gunneridae</taxon>
        <taxon>Pentapetalae</taxon>
        <taxon>rosids</taxon>
        <taxon>Vitales</taxon>
        <taxon>Vitaceae</taxon>
        <taxon>Viteae</taxon>
        <taxon>Vitis</taxon>
    </lineage>
</organism>
<evidence type="ECO:0000313" key="6">
    <source>
        <dbReference type="EMBL" id="RVW76584.1"/>
    </source>
</evidence>
<feature type="domain" description="Terpene synthase metal-binding" evidence="5">
    <location>
        <begin position="301"/>
        <end position="341"/>
    </location>
</feature>
<name>A0A438GWL0_VITVI</name>
<keyword evidence="3" id="KW-0460">Magnesium</keyword>
<dbReference type="SUPFAM" id="SSF48239">
    <property type="entry name" value="Terpenoid cyclases/Protein prenyltransferases"/>
    <property type="match status" value="1"/>
</dbReference>
<gene>
    <name evidence="6" type="primary">ATESY_9</name>
    <name evidence="6" type="ORF">CK203_048659</name>
</gene>
<dbReference type="Pfam" id="PF01397">
    <property type="entry name" value="Terpene_synth"/>
    <property type="match status" value="1"/>
</dbReference>
<evidence type="ECO:0000256" key="2">
    <source>
        <dbReference type="ARBA" id="ARBA00022723"/>
    </source>
</evidence>
<dbReference type="InterPro" id="IPR008930">
    <property type="entry name" value="Terpenoid_cyclase/PrenylTrfase"/>
</dbReference>
<dbReference type="PANTHER" id="PTHR31225:SF9">
    <property type="entry name" value="TERPENE SYNTHASE 10"/>
    <property type="match status" value="1"/>
</dbReference>
<dbReference type="GO" id="GO:0000287">
    <property type="term" value="F:magnesium ion binding"/>
    <property type="evidence" value="ECO:0007669"/>
    <property type="project" value="InterPro"/>
</dbReference>
<dbReference type="InterPro" id="IPR005630">
    <property type="entry name" value="Terpene_synthase_metal-bd"/>
</dbReference>
<evidence type="ECO:0000259" key="5">
    <source>
        <dbReference type="Pfam" id="PF03936"/>
    </source>
</evidence>
<accession>A0A438GWL0</accession>
<dbReference type="CDD" id="cd00684">
    <property type="entry name" value="Terpene_cyclase_plant_C1"/>
    <property type="match status" value="1"/>
</dbReference>
<dbReference type="InterPro" id="IPR044814">
    <property type="entry name" value="Terpene_cyclase_plant_C1"/>
</dbReference>
<dbReference type="EMBL" id="QGNW01000326">
    <property type="protein sequence ID" value="RVW76584.1"/>
    <property type="molecule type" value="Genomic_DNA"/>
</dbReference>
<feature type="domain" description="Terpene synthase metal-binding" evidence="5">
    <location>
        <begin position="125"/>
        <end position="230"/>
    </location>
</feature>
<dbReference type="Gene3D" id="1.50.10.130">
    <property type="entry name" value="Terpene synthase, N-terminal domain"/>
    <property type="match status" value="1"/>
</dbReference>
<proteinExistence type="predicted"/>
<evidence type="ECO:0000256" key="3">
    <source>
        <dbReference type="ARBA" id="ARBA00022842"/>
    </source>
</evidence>
<dbReference type="InterPro" id="IPR050148">
    <property type="entry name" value="Terpene_synthase-like"/>
</dbReference>
<reference evidence="6 7" key="1">
    <citation type="journal article" date="2018" name="PLoS Genet.">
        <title>Population sequencing reveals clonal diversity and ancestral inbreeding in the grapevine cultivar Chardonnay.</title>
        <authorList>
            <person name="Roach M.J."/>
            <person name="Johnson D.L."/>
            <person name="Bohlmann J."/>
            <person name="van Vuuren H.J."/>
            <person name="Jones S.J."/>
            <person name="Pretorius I.S."/>
            <person name="Schmidt S.A."/>
            <person name="Borneman A.R."/>
        </authorList>
    </citation>
    <scope>NUCLEOTIDE SEQUENCE [LARGE SCALE GENOMIC DNA]</scope>
    <source>
        <strain evidence="7">cv. Chardonnay</strain>
        <tissue evidence="6">Leaf</tissue>
    </source>
</reference>
<dbReference type="SUPFAM" id="SSF48576">
    <property type="entry name" value="Terpenoid synthases"/>
    <property type="match status" value="1"/>
</dbReference>
<sequence>MDETGSFKACLCEDVKGLLCLYEASYLCVQGESTLEQARDFAYRHLGKALEQNIDQNFAIKVNQALEVPLHWRMPRLEARWFIDVYEKRQDMNHILVELAKFDYNMVQATHQEELRHMSSWWRSTRLGEKLNFARDRLMESFLWTVGVIFEPQYGYCRRMSTKVNTLVTIIDDVYDVYGTLDELELFTDAVDRWDINAMDQLPEYMKLCFLALYCSASCDSESFYANNKSSTQALIPIVAPAKAFMPTMLVQEHKDKTITHTEFGTLPNIYNSINEMAYDALKEHGLHIISYLRKAVLCATDERKRGDVPKSIQCHMYETGASEEDARKHISYLIGETWKKLNEDRTAESPFPETFIGIATNLARMAQCMYQHGDGHGIEDGETKDRLLSLLVEPHSLRQ</sequence>
<evidence type="ECO:0000313" key="7">
    <source>
        <dbReference type="Proteomes" id="UP000288805"/>
    </source>
</evidence>
<dbReference type="Pfam" id="PF03936">
    <property type="entry name" value="Terpene_synth_C"/>
    <property type="match status" value="2"/>
</dbReference>
<evidence type="ECO:0000256" key="1">
    <source>
        <dbReference type="ARBA" id="ARBA00001946"/>
    </source>
</evidence>
<dbReference type="PANTHER" id="PTHR31225">
    <property type="entry name" value="OS04G0344100 PROTEIN-RELATED"/>
    <property type="match status" value="1"/>
</dbReference>